<dbReference type="EMBL" id="DF820455">
    <property type="protein sequence ID" value="GAK50080.1"/>
    <property type="molecule type" value="Genomic_DNA"/>
</dbReference>
<proteinExistence type="predicted"/>
<dbReference type="Gene3D" id="3.40.50.1820">
    <property type="entry name" value="alpha/beta hydrolase"/>
    <property type="match status" value="1"/>
</dbReference>
<feature type="chain" id="PRO_5006631423" evidence="1">
    <location>
        <begin position="27"/>
        <end position="503"/>
    </location>
</feature>
<keyword evidence="4" id="KW-1185">Reference proteome</keyword>
<dbReference type="GO" id="GO:0016787">
    <property type="term" value="F:hydrolase activity"/>
    <property type="evidence" value="ECO:0007669"/>
    <property type="project" value="UniProtKB-KW"/>
</dbReference>
<evidence type="ECO:0000256" key="1">
    <source>
        <dbReference type="SAM" id="SignalP"/>
    </source>
</evidence>
<dbReference type="AlphaFoldDB" id="A0A0S6VS08"/>
<dbReference type="NCBIfam" id="NF041556">
    <property type="entry name" value="tannase_B"/>
    <property type="match status" value="1"/>
</dbReference>
<keyword evidence="1" id="KW-0732">Signal</keyword>
<sequence length="503" mass="55380">MTMKRMKQWITPVFAFVCLAAPVVYADTPTNQQEGKTVYSLDFKADQYTEETVALDDKTIAYRAYKNIMYVQHPVDTTYQLLNVFVPVEYYEGKSVGDFTAETAPIFLKNDIGGYMPALPGDPQMVREDGNANPMPFALSKGYVVVSPGARGSASEVNGVFTGKSPAAIVDLKAAVRYLRYNDAVMPGTAEKIISDGTSAGGALSALLGASGNDALYEPYLKALGAAETPDHIFATVAFCPITDLEHADMAYEWLYNRVNDDKDANGKPLYQFTDAQKALSAELKALYPAYFNSLGLKSVIDGAALTDANLEAYIKHFVIAAAQKAMDTKGTDMSGYAWMTISNGKVTDIDFNAYLSHVTRWQPIKDPPAFDWLGDQSTQEPRKFGSRENKLFGTETQDVSVYTDFSAAKLGVTISQELKDRVYLMNAMNFVGKKGVNNAPYWYIRHGSIDRDTAFPVPVSLYTKLMNVGAAKDVNFDLAWDRPHSGDYDLDELFAWIGSVCK</sequence>
<gene>
    <name evidence="3" type="ORF">U14_01306</name>
</gene>
<dbReference type="Proteomes" id="UP000030700">
    <property type="component" value="Unassembled WGS sequence"/>
</dbReference>
<dbReference type="SUPFAM" id="SSF53474">
    <property type="entry name" value="alpha/beta-Hydrolases"/>
    <property type="match status" value="1"/>
</dbReference>
<dbReference type="HOGENOM" id="CLU_007377_0_0_0"/>
<keyword evidence="3" id="KW-0378">Hydrolase</keyword>
<evidence type="ECO:0000259" key="2">
    <source>
        <dbReference type="Pfam" id="PF20434"/>
    </source>
</evidence>
<dbReference type="Pfam" id="PF20434">
    <property type="entry name" value="BD-FAE"/>
    <property type="match status" value="1"/>
</dbReference>
<reference evidence="3" key="1">
    <citation type="journal article" date="2015" name="PeerJ">
        <title>First genomic representation of candidate bacterial phylum KSB3 points to enhanced environmental sensing as a trigger of wastewater bulking.</title>
        <authorList>
            <person name="Sekiguchi Y."/>
            <person name="Ohashi A."/>
            <person name="Parks D.H."/>
            <person name="Yamauchi T."/>
            <person name="Tyson G.W."/>
            <person name="Hugenholtz P."/>
        </authorList>
    </citation>
    <scope>NUCLEOTIDE SEQUENCE [LARGE SCALE GENOMIC DNA]</scope>
</reference>
<accession>A0A0S6VS08</accession>
<evidence type="ECO:0000313" key="4">
    <source>
        <dbReference type="Proteomes" id="UP000030700"/>
    </source>
</evidence>
<dbReference type="InterPro" id="IPR049492">
    <property type="entry name" value="BD-FAE-like_dom"/>
</dbReference>
<organism evidence="3">
    <name type="scientific">Candidatus Moduliflexus flocculans</name>
    <dbReference type="NCBI Taxonomy" id="1499966"/>
    <lineage>
        <taxon>Bacteria</taxon>
        <taxon>Candidatus Moduliflexota</taxon>
        <taxon>Candidatus Moduliflexia</taxon>
        <taxon>Candidatus Moduliflexales</taxon>
        <taxon>Candidatus Moduliflexaceae</taxon>
    </lineage>
</organism>
<feature type="signal peptide" evidence="1">
    <location>
        <begin position="1"/>
        <end position="26"/>
    </location>
</feature>
<protein>
    <submittedName>
        <fullName evidence="3">Alpha/beta superfamily hydrolase</fullName>
    </submittedName>
</protein>
<evidence type="ECO:0000313" key="3">
    <source>
        <dbReference type="EMBL" id="GAK50080.1"/>
    </source>
</evidence>
<feature type="domain" description="BD-FAE-like" evidence="2">
    <location>
        <begin position="138"/>
        <end position="256"/>
    </location>
</feature>
<dbReference type="STRING" id="1499966.U14_01306"/>
<dbReference type="InterPro" id="IPR048124">
    <property type="entry name" value="Tannase_B"/>
</dbReference>
<dbReference type="InterPro" id="IPR029058">
    <property type="entry name" value="AB_hydrolase_fold"/>
</dbReference>
<name>A0A0S6VS08_9BACT</name>